<feature type="transmembrane region" description="Helical" evidence="1">
    <location>
        <begin position="12"/>
        <end position="34"/>
    </location>
</feature>
<evidence type="ECO:0000313" key="2">
    <source>
        <dbReference type="EMBL" id="QBK90875.1"/>
    </source>
</evidence>
<keyword evidence="1" id="KW-1133">Transmembrane helix</keyword>
<evidence type="ECO:0000256" key="1">
    <source>
        <dbReference type="SAM" id="Phobius"/>
    </source>
</evidence>
<keyword evidence="1" id="KW-0812">Transmembrane</keyword>
<accession>A0A481Z5Q4</accession>
<protein>
    <recommendedName>
        <fullName evidence="3">Transmembrane protein</fullName>
    </recommendedName>
</protein>
<reference evidence="2" key="1">
    <citation type="journal article" date="2019" name="MBio">
        <title>Virus Genomes from Deep Sea Sediments Expand the Ocean Megavirome and Support Independent Origins of Viral Gigantism.</title>
        <authorList>
            <person name="Backstrom D."/>
            <person name="Yutin N."/>
            <person name="Jorgensen S.L."/>
            <person name="Dharamshi J."/>
            <person name="Homa F."/>
            <person name="Zaremba-Niedwiedzka K."/>
            <person name="Spang A."/>
            <person name="Wolf Y.I."/>
            <person name="Koonin E.V."/>
            <person name="Ettema T.J."/>
        </authorList>
    </citation>
    <scope>NUCLEOTIDE SEQUENCE</scope>
</reference>
<name>A0A481Z5Q4_9VIRU</name>
<evidence type="ECO:0008006" key="3">
    <source>
        <dbReference type="Google" id="ProtNLM"/>
    </source>
</evidence>
<organism evidence="2">
    <name type="scientific">Pithovirus LCPAC201</name>
    <dbReference type="NCBI Taxonomy" id="2506591"/>
    <lineage>
        <taxon>Viruses</taxon>
        <taxon>Pithoviruses</taxon>
    </lineage>
</organism>
<gene>
    <name evidence="2" type="ORF">LCPAC201_01760</name>
</gene>
<dbReference type="EMBL" id="MK500501">
    <property type="protein sequence ID" value="QBK90875.1"/>
    <property type="molecule type" value="Genomic_DNA"/>
</dbReference>
<keyword evidence="1" id="KW-0472">Membrane</keyword>
<sequence length="63" mass="7015">MSSPTWNIAWGIVLGFIILFVIIWLIAIIFYAIFGDNIRQSATNTFSGWSGRGMMQRAGVSMS</sequence>
<proteinExistence type="predicted"/>